<evidence type="ECO:0000256" key="1">
    <source>
        <dbReference type="SAM" id="MobiDB-lite"/>
    </source>
</evidence>
<organism evidence="3 4">
    <name type="scientific">Yinghuangia soli</name>
    <dbReference type="NCBI Taxonomy" id="2908204"/>
    <lineage>
        <taxon>Bacteria</taxon>
        <taxon>Bacillati</taxon>
        <taxon>Actinomycetota</taxon>
        <taxon>Actinomycetes</taxon>
        <taxon>Kitasatosporales</taxon>
        <taxon>Streptomycetaceae</taxon>
        <taxon>Yinghuangia</taxon>
    </lineage>
</organism>
<dbReference type="RefSeq" id="WP_235056443.1">
    <property type="nucleotide sequence ID" value="NZ_JAKFHA010000026.1"/>
</dbReference>
<keyword evidence="3" id="KW-0255">Endonuclease</keyword>
<dbReference type="InterPro" id="IPR050410">
    <property type="entry name" value="CCR4/nocturin_mRNA_transcr"/>
</dbReference>
<evidence type="ECO:0000259" key="2">
    <source>
        <dbReference type="Pfam" id="PF03372"/>
    </source>
</evidence>
<dbReference type="AlphaFoldDB" id="A0AA41U5D2"/>
<dbReference type="SUPFAM" id="SSF56219">
    <property type="entry name" value="DNase I-like"/>
    <property type="match status" value="1"/>
</dbReference>
<evidence type="ECO:0000313" key="3">
    <source>
        <dbReference type="EMBL" id="MCF2531797.1"/>
    </source>
</evidence>
<dbReference type="PANTHER" id="PTHR12121">
    <property type="entry name" value="CARBON CATABOLITE REPRESSOR PROTEIN 4"/>
    <property type="match status" value="1"/>
</dbReference>
<reference evidence="3" key="1">
    <citation type="submission" date="2022-01" db="EMBL/GenBank/DDBJ databases">
        <title>Genome-Based Taxonomic Classification of the Phylum Actinobacteria.</title>
        <authorList>
            <person name="Gao Y."/>
        </authorList>
    </citation>
    <scope>NUCLEOTIDE SEQUENCE</scope>
    <source>
        <strain evidence="3">KLBMP 8922</strain>
    </source>
</reference>
<dbReference type="InterPro" id="IPR005135">
    <property type="entry name" value="Endo/exonuclease/phosphatase"/>
</dbReference>
<dbReference type="Pfam" id="PF03372">
    <property type="entry name" value="Exo_endo_phos"/>
    <property type="match status" value="1"/>
</dbReference>
<keyword evidence="3" id="KW-0540">Nuclease</keyword>
<protein>
    <submittedName>
        <fullName evidence="3">Endonuclease/exonuclease/phosphatase family protein</fullName>
    </submittedName>
</protein>
<comment type="caution">
    <text evidence="3">The sequence shown here is derived from an EMBL/GenBank/DDBJ whole genome shotgun (WGS) entry which is preliminary data.</text>
</comment>
<dbReference type="InterPro" id="IPR036691">
    <property type="entry name" value="Endo/exonu/phosph_ase_sf"/>
</dbReference>
<dbReference type="Proteomes" id="UP001165378">
    <property type="component" value="Unassembled WGS sequence"/>
</dbReference>
<accession>A0AA41U5D2</accession>
<dbReference type="Gene3D" id="3.60.10.10">
    <property type="entry name" value="Endonuclease/exonuclease/phosphatase"/>
    <property type="match status" value="1"/>
</dbReference>
<evidence type="ECO:0000313" key="4">
    <source>
        <dbReference type="Proteomes" id="UP001165378"/>
    </source>
</evidence>
<feature type="domain" description="Endonuclease/exonuclease/phosphatase" evidence="2">
    <location>
        <begin position="6"/>
        <end position="248"/>
    </location>
</feature>
<proteinExistence type="predicted"/>
<dbReference type="GO" id="GO:0004519">
    <property type="term" value="F:endonuclease activity"/>
    <property type="evidence" value="ECO:0007669"/>
    <property type="project" value="UniProtKB-KW"/>
</dbReference>
<keyword evidence="3" id="KW-0378">Hydrolase</keyword>
<name>A0AA41U5D2_9ACTN</name>
<gene>
    <name evidence="3" type="ORF">LZ495_31900</name>
</gene>
<keyword evidence="4" id="KW-1185">Reference proteome</keyword>
<feature type="region of interest" description="Disordered" evidence="1">
    <location>
        <begin position="228"/>
        <end position="259"/>
    </location>
</feature>
<dbReference type="GO" id="GO:0000175">
    <property type="term" value="F:3'-5'-RNA exonuclease activity"/>
    <property type="evidence" value="ECO:0007669"/>
    <property type="project" value="TreeGrafter"/>
</dbReference>
<dbReference type="EMBL" id="JAKFHA010000026">
    <property type="protein sequence ID" value="MCF2531797.1"/>
    <property type="molecule type" value="Genomic_DNA"/>
</dbReference>
<sequence length="259" mass="28948">MTFSAVTYNVLAQSFVRPDRYPLCPREALDPARRRGLLLDRVEALDADLLCLQELEPAEYEDLRARLAATHDAVYARRSRRPDGLAVFARHTRFGGLEPRELRFAAQRPGGDDLALIVRLTLDGQPLHVACTHLAWQPESTPRDEHVGRRQMLELLAHRDATAPDATWILAGDFNATSRSNVVAAALERGMDESCRTQRPWDTCAINGRPRKIDYLLFSEGRLAPRPGALPELSRDSALPSLTEPSDHLPLRVDFSATP</sequence>
<dbReference type="PANTHER" id="PTHR12121:SF36">
    <property type="entry name" value="ENDONUCLEASE_EXONUCLEASE_PHOSPHATASE DOMAIN-CONTAINING PROTEIN"/>
    <property type="match status" value="1"/>
</dbReference>